<protein>
    <recommendedName>
        <fullName evidence="4">Fibronectin type-III domain-containing protein</fullName>
    </recommendedName>
</protein>
<dbReference type="InterPro" id="IPR036116">
    <property type="entry name" value="FN3_sf"/>
</dbReference>
<dbReference type="AlphaFoldDB" id="A0A8J6LAQ3"/>
<dbReference type="InterPro" id="IPR003961">
    <property type="entry name" value="FN3_dom"/>
</dbReference>
<keyword evidence="6" id="KW-1185">Reference proteome</keyword>
<evidence type="ECO:0000256" key="1">
    <source>
        <dbReference type="ARBA" id="ARBA00022737"/>
    </source>
</evidence>
<dbReference type="SMART" id="SM00060">
    <property type="entry name" value="FN3"/>
    <property type="match status" value="1"/>
</dbReference>
<accession>A0A8J6LAQ3</accession>
<sequence length="504" mass="54588">MGLRSGDLAGNWNQVDLTESPMSLAALIEDLNPATKYTFRVIAVGPAGKSPPSSELIIRTEPQRPAGAPLNLSVRSLSSTEVIVTWIPPSPELRHGEIQGFNVGYRTATMGAFNFTTVMGDGEDGGELLLGGLEKYTRYTIVVQAFNEVGTGPLSETVPIQTMEDVAPEPFGDGVRDLEECSMRVSKESAARTYCLSGRTWTLLALPVRGEREKDERTAGWPGFPHSGKERARTEGESGKAGDPSQWEGTGQEEKEKTGWSGFPRNGKERARKKRRKRDGRGSLAMGGNGPGRKRGKRDGRGSLTAGRNGPGRRKKAGRPGFPRNGRERARKKRRKRDGRGSLAMGRNGPGGKRAGCRLGRKQSRSRFGSGTRSGKRIGIGMSSACRLGAVLLLPRPRHGGTARGRRLAAGAVGELGSARSPGIVGRKKHGFRGGFADGRVVEGRATLSRHHREVSRVQILGRMGLPWMLCVVVFVLCRPEKGEERGWAWVAGESTPEPRRTTK</sequence>
<keyword evidence="1" id="KW-0677">Repeat</keyword>
<reference evidence="5" key="1">
    <citation type="journal article" date="2020" name="J Insects Food Feed">
        <title>The yellow mealworm (Tenebrio molitor) genome: a resource for the emerging insects as food and feed industry.</title>
        <authorList>
            <person name="Eriksson T."/>
            <person name="Andere A."/>
            <person name="Kelstrup H."/>
            <person name="Emery V."/>
            <person name="Picard C."/>
        </authorList>
    </citation>
    <scope>NUCLEOTIDE SEQUENCE</scope>
    <source>
        <strain evidence="5">Stoneville</strain>
        <tissue evidence="5">Whole head</tissue>
    </source>
</reference>
<evidence type="ECO:0000313" key="5">
    <source>
        <dbReference type="EMBL" id="KAH0814325.1"/>
    </source>
</evidence>
<evidence type="ECO:0000256" key="3">
    <source>
        <dbReference type="SAM" id="MobiDB-lite"/>
    </source>
</evidence>
<feature type="compositionally biased region" description="Basic residues" evidence="3">
    <location>
        <begin position="355"/>
        <end position="365"/>
    </location>
</feature>
<organism evidence="5 6">
    <name type="scientific">Tenebrio molitor</name>
    <name type="common">Yellow mealworm beetle</name>
    <dbReference type="NCBI Taxonomy" id="7067"/>
    <lineage>
        <taxon>Eukaryota</taxon>
        <taxon>Metazoa</taxon>
        <taxon>Ecdysozoa</taxon>
        <taxon>Arthropoda</taxon>
        <taxon>Hexapoda</taxon>
        <taxon>Insecta</taxon>
        <taxon>Pterygota</taxon>
        <taxon>Neoptera</taxon>
        <taxon>Endopterygota</taxon>
        <taxon>Coleoptera</taxon>
        <taxon>Polyphaga</taxon>
        <taxon>Cucujiformia</taxon>
        <taxon>Tenebrionidae</taxon>
        <taxon>Tenebrio</taxon>
    </lineage>
</organism>
<dbReference type="EMBL" id="JABDTM020024389">
    <property type="protein sequence ID" value="KAH0814325.1"/>
    <property type="molecule type" value="Genomic_DNA"/>
</dbReference>
<dbReference type="Proteomes" id="UP000719412">
    <property type="component" value="Unassembled WGS sequence"/>
</dbReference>
<dbReference type="FunFam" id="2.60.40.10:FF:000028">
    <property type="entry name" value="Neuronal cell adhesion molecule"/>
    <property type="match status" value="1"/>
</dbReference>
<evidence type="ECO:0000313" key="6">
    <source>
        <dbReference type="Proteomes" id="UP000719412"/>
    </source>
</evidence>
<keyword evidence="2" id="KW-1015">Disulfide bond</keyword>
<dbReference type="PROSITE" id="PS50853">
    <property type="entry name" value="FN3"/>
    <property type="match status" value="2"/>
</dbReference>
<comment type="caution">
    <text evidence="5">The sequence shown here is derived from an EMBL/GenBank/DDBJ whole genome shotgun (WGS) entry which is preliminary data.</text>
</comment>
<dbReference type="SUPFAM" id="SSF49265">
    <property type="entry name" value="Fibronectin type III"/>
    <property type="match status" value="1"/>
</dbReference>
<evidence type="ECO:0000259" key="4">
    <source>
        <dbReference type="PROSITE" id="PS50853"/>
    </source>
</evidence>
<reference evidence="5" key="2">
    <citation type="submission" date="2021-08" db="EMBL/GenBank/DDBJ databases">
        <authorList>
            <person name="Eriksson T."/>
        </authorList>
    </citation>
    <scope>NUCLEOTIDE SEQUENCE</scope>
    <source>
        <strain evidence="5">Stoneville</strain>
        <tissue evidence="5">Whole head</tissue>
    </source>
</reference>
<evidence type="ECO:0000256" key="2">
    <source>
        <dbReference type="ARBA" id="ARBA00023157"/>
    </source>
</evidence>
<feature type="compositionally biased region" description="Basic and acidic residues" evidence="3">
    <location>
        <begin position="227"/>
        <end position="240"/>
    </location>
</feature>
<dbReference type="GO" id="GO:0016020">
    <property type="term" value="C:membrane"/>
    <property type="evidence" value="ECO:0007669"/>
    <property type="project" value="UniProtKB-SubCell"/>
</dbReference>
<feature type="compositionally biased region" description="Basic residues" evidence="3">
    <location>
        <begin position="329"/>
        <end position="338"/>
    </location>
</feature>
<feature type="domain" description="Fibronectin type-III" evidence="4">
    <location>
        <begin position="68"/>
        <end position="165"/>
    </location>
</feature>
<proteinExistence type="predicted"/>
<dbReference type="GO" id="GO:0098609">
    <property type="term" value="P:cell-cell adhesion"/>
    <property type="evidence" value="ECO:0007669"/>
    <property type="project" value="TreeGrafter"/>
</dbReference>
<dbReference type="Gene3D" id="2.60.40.10">
    <property type="entry name" value="Immunoglobulins"/>
    <property type="match status" value="2"/>
</dbReference>
<dbReference type="CDD" id="cd00063">
    <property type="entry name" value="FN3"/>
    <property type="match status" value="2"/>
</dbReference>
<dbReference type="PANTHER" id="PTHR44170:SF6">
    <property type="entry name" value="CONTACTIN"/>
    <property type="match status" value="1"/>
</dbReference>
<dbReference type="PANTHER" id="PTHR44170">
    <property type="entry name" value="PROTEIN SIDEKICK"/>
    <property type="match status" value="1"/>
</dbReference>
<feature type="compositionally biased region" description="Basic residues" evidence="3">
    <location>
        <begin position="270"/>
        <end position="279"/>
    </location>
</feature>
<dbReference type="Pfam" id="PF00041">
    <property type="entry name" value="fn3"/>
    <property type="match status" value="1"/>
</dbReference>
<feature type="domain" description="Fibronectin type-III" evidence="4">
    <location>
        <begin position="1"/>
        <end position="63"/>
    </location>
</feature>
<feature type="region of interest" description="Disordered" evidence="3">
    <location>
        <begin position="210"/>
        <end position="376"/>
    </location>
</feature>
<dbReference type="InterPro" id="IPR013783">
    <property type="entry name" value="Ig-like_fold"/>
</dbReference>
<name>A0A8J6LAQ3_TENMO</name>
<gene>
    <name evidence="5" type="ORF">GEV33_008466</name>
</gene>